<dbReference type="EMBL" id="CP003811">
    <property type="protein sequence ID" value="AIQ89417.1"/>
    <property type="molecule type" value="Genomic_DNA"/>
</dbReference>
<reference evidence="2 3" key="1">
    <citation type="journal article" date="2014" name="PLoS ONE">
        <title>Genome Information of Methylobacterium oryzae, a Plant-Probiotic Methylotroph in the Phyllosphere.</title>
        <authorList>
            <person name="Kwak M.J."/>
            <person name="Jeong H."/>
            <person name="Madhaiyan M."/>
            <person name="Lee Y."/>
            <person name="Sa T.M."/>
            <person name="Oh T.K."/>
            <person name="Kim J.F."/>
        </authorList>
    </citation>
    <scope>NUCLEOTIDE SEQUENCE [LARGE SCALE GENOMIC DNA]</scope>
    <source>
        <strain evidence="2 3">CBMB20</strain>
    </source>
</reference>
<name>A0A089NPW0_9HYPH</name>
<organism evidence="2 3">
    <name type="scientific">Methylobacterium oryzae CBMB20</name>
    <dbReference type="NCBI Taxonomy" id="693986"/>
    <lineage>
        <taxon>Bacteria</taxon>
        <taxon>Pseudomonadati</taxon>
        <taxon>Pseudomonadota</taxon>
        <taxon>Alphaproteobacteria</taxon>
        <taxon>Hyphomicrobiales</taxon>
        <taxon>Methylobacteriaceae</taxon>
        <taxon>Methylobacterium</taxon>
    </lineage>
</organism>
<proteinExistence type="predicted"/>
<evidence type="ECO:0000256" key="1">
    <source>
        <dbReference type="SAM" id="MobiDB-lite"/>
    </source>
</evidence>
<dbReference type="KEGG" id="mor:MOC_1662"/>
<evidence type="ECO:0000313" key="2">
    <source>
        <dbReference type="EMBL" id="AIQ89417.1"/>
    </source>
</evidence>
<protein>
    <submittedName>
        <fullName evidence="2">Protein of unassigned function</fullName>
    </submittedName>
</protein>
<feature type="region of interest" description="Disordered" evidence="1">
    <location>
        <begin position="1"/>
        <end position="26"/>
    </location>
</feature>
<feature type="compositionally biased region" description="Basic and acidic residues" evidence="1">
    <location>
        <begin position="12"/>
        <end position="26"/>
    </location>
</feature>
<sequence length="56" mass="6516">MLSRQRKRGRTSRRDPETPRVVDDLPRPVPISRAELEVIEAFLGAQIDALLREFTR</sequence>
<feature type="compositionally biased region" description="Basic residues" evidence="1">
    <location>
        <begin position="1"/>
        <end position="11"/>
    </location>
</feature>
<gene>
    <name evidence="2" type="ORF">MOC_1662</name>
</gene>
<keyword evidence="3" id="KW-1185">Reference proteome</keyword>
<evidence type="ECO:0000313" key="3">
    <source>
        <dbReference type="Proteomes" id="UP000029492"/>
    </source>
</evidence>
<dbReference type="HOGENOM" id="CLU_3009139_0_0_5"/>
<dbReference type="AlphaFoldDB" id="A0A089NPW0"/>
<accession>A0A089NPW0</accession>
<dbReference type="Proteomes" id="UP000029492">
    <property type="component" value="Chromosome"/>
</dbReference>